<reference evidence="9" key="1">
    <citation type="journal article" date="2016" name="ISME J.">
        <title>Functional metagenomic screen reveals new and diverse microbial rhodopsins.</title>
        <authorList>
            <person name="Pushkarev A."/>
            <person name="Beja O."/>
        </authorList>
    </citation>
    <scope>NUCLEOTIDE SEQUENCE</scope>
</reference>
<dbReference type="CDD" id="cd06261">
    <property type="entry name" value="TM_PBP2"/>
    <property type="match status" value="1"/>
</dbReference>
<dbReference type="SUPFAM" id="SSF161098">
    <property type="entry name" value="MetI-like"/>
    <property type="match status" value="1"/>
</dbReference>
<dbReference type="GO" id="GO:0043190">
    <property type="term" value="C:ATP-binding cassette (ABC) transporter complex"/>
    <property type="evidence" value="ECO:0007669"/>
    <property type="project" value="InterPro"/>
</dbReference>
<keyword evidence="3" id="KW-1003">Cell membrane</keyword>
<keyword evidence="6 7" id="KW-0472">Membrane</keyword>
<dbReference type="InterPro" id="IPR010065">
    <property type="entry name" value="AA_ABC_transptr_permease_3TM"/>
</dbReference>
<dbReference type="GO" id="GO:0006865">
    <property type="term" value="P:amino acid transport"/>
    <property type="evidence" value="ECO:0007669"/>
    <property type="project" value="TreeGrafter"/>
</dbReference>
<dbReference type="Pfam" id="PF00528">
    <property type="entry name" value="BPD_transp_1"/>
    <property type="match status" value="1"/>
</dbReference>
<name>A0A0U2XPY0_9BACT</name>
<feature type="transmembrane region" description="Helical" evidence="7">
    <location>
        <begin position="168"/>
        <end position="186"/>
    </location>
</feature>
<keyword evidence="4 7" id="KW-0812">Transmembrane</keyword>
<evidence type="ECO:0000256" key="7">
    <source>
        <dbReference type="RuleBase" id="RU363032"/>
    </source>
</evidence>
<dbReference type="InterPro" id="IPR000515">
    <property type="entry name" value="MetI-like"/>
</dbReference>
<feature type="transmembrane region" description="Helical" evidence="7">
    <location>
        <begin position="63"/>
        <end position="93"/>
    </location>
</feature>
<feature type="transmembrane region" description="Helical" evidence="7">
    <location>
        <begin position="262"/>
        <end position="286"/>
    </location>
</feature>
<keyword evidence="2 7" id="KW-0813">Transport</keyword>
<dbReference type="InterPro" id="IPR035906">
    <property type="entry name" value="MetI-like_sf"/>
</dbReference>
<feature type="transmembrane region" description="Helical" evidence="7">
    <location>
        <begin position="227"/>
        <end position="250"/>
    </location>
</feature>
<dbReference type="PANTHER" id="PTHR30614:SF41">
    <property type="entry name" value="INNER MEMBRANE AMINO-ACID ABC TRANSPORTER PERMEASE PROTEIN YHDY"/>
    <property type="match status" value="1"/>
</dbReference>
<dbReference type="AlphaFoldDB" id="A0A0U2XPY0"/>
<organism evidence="9">
    <name type="scientific">uncultured bacterium EIL4H10</name>
    <dbReference type="NCBI Taxonomy" id="1768203"/>
    <lineage>
        <taxon>Bacteria</taxon>
        <taxon>environmental samples</taxon>
    </lineage>
</organism>
<evidence type="ECO:0000313" key="9">
    <source>
        <dbReference type="EMBL" id="ALS56252.1"/>
    </source>
</evidence>
<dbReference type="GO" id="GO:0022857">
    <property type="term" value="F:transmembrane transporter activity"/>
    <property type="evidence" value="ECO:0007669"/>
    <property type="project" value="InterPro"/>
</dbReference>
<feature type="transmembrane region" description="Helical" evidence="7">
    <location>
        <begin position="443"/>
        <end position="462"/>
    </location>
</feature>
<feature type="transmembrane region" description="Helical" evidence="7">
    <location>
        <begin position="142"/>
        <end position="161"/>
    </location>
</feature>
<proteinExistence type="inferred from homology"/>
<dbReference type="InterPro" id="IPR043429">
    <property type="entry name" value="ArtM/GltK/GlnP/TcyL/YhdX-like"/>
</dbReference>
<evidence type="ECO:0000256" key="6">
    <source>
        <dbReference type="ARBA" id="ARBA00023136"/>
    </source>
</evidence>
<evidence type="ECO:0000256" key="1">
    <source>
        <dbReference type="ARBA" id="ARBA00004651"/>
    </source>
</evidence>
<evidence type="ECO:0000256" key="5">
    <source>
        <dbReference type="ARBA" id="ARBA00022989"/>
    </source>
</evidence>
<dbReference type="EMBL" id="KT201092">
    <property type="protein sequence ID" value="ALS56252.1"/>
    <property type="molecule type" value="Genomic_DNA"/>
</dbReference>
<sequence>MISSEMKKAESNLTKNVKAFVRKNDAPLLPAPPSEVGLKGWLYQNVFQSMSDFSSLSAGIKSVLVAIFTVFVFYSFASQIYGFINFAIISAVWVDPDELKRQVCWTVDQGGDLPSGWHGACWPYITAKVKFIMYGAYPVSELWRVNLTYFLGGSMLAWVLIEPLPFRKIVAFVLLVFFPMFATLMLTGGGGGFSTSSVGLYTLLGLLLITINRLGTKGRLPSVFADLAAISGIAGWALIFIAAFSVVIGFNSGLSNVDTRDWGGLLITLVVAVTAIVASLPLGILLALGRRSEMPIARSFSIMFIEFWRGVPLITVLFMASVMIPLFMPEGVNFDSLLRALIGVTLWQSAYMAEVIRGGLQAIDKGQYEAADAMGLTYWQSMRLVILPQALKHVLPGIVNTVISVFKDTSLVSIVGIFDLLGATQSTLADAAWSTPVQSPTGYLVVASIFFVFCFGMSRYSIYLERKLDRGY</sequence>
<evidence type="ECO:0000259" key="8">
    <source>
        <dbReference type="PROSITE" id="PS50928"/>
    </source>
</evidence>
<comment type="subcellular location">
    <subcellularLocation>
        <location evidence="1 7">Cell membrane</location>
        <topology evidence="1 7">Multi-pass membrane protein</topology>
    </subcellularLocation>
</comment>
<dbReference type="NCBIfam" id="TIGR01726">
    <property type="entry name" value="HEQRo_perm_3TM"/>
    <property type="match status" value="1"/>
</dbReference>
<dbReference type="PROSITE" id="PS50928">
    <property type="entry name" value="ABC_TM1"/>
    <property type="match status" value="1"/>
</dbReference>
<evidence type="ECO:0000256" key="4">
    <source>
        <dbReference type="ARBA" id="ARBA00022692"/>
    </source>
</evidence>
<evidence type="ECO:0000256" key="2">
    <source>
        <dbReference type="ARBA" id="ARBA00022448"/>
    </source>
</evidence>
<dbReference type="Gene3D" id="1.10.3720.10">
    <property type="entry name" value="MetI-like"/>
    <property type="match status" value="1"/>
</dbReference>
<dbReference type="PANTHER" id="PTHR30614">
    <property type="entry name" value="MEMBRANE COMPONENT OF AMINO ACID ABC TRANSPORTER"/>
    <property type="match status" value="1"/>
</dbReference>
<evidence type="ECO:0000256" key="3">
    <source>
        <dbReference type="ARBA" id="ARBA00022475"/>
    </source>
</evidence>
<feature type="domain" description="ABC transmembrane type-1" evidence="8">
    <location>
        <begin position="265"/>
        <end position="454"/>
    </location>
</feature>
<comment type="similarity">
    <text evidence="7">Belongs to the binding-protein-dependent transport system permease family.</text>
</comment>
<feature type="transmembrane region" description="Helical" evidence="7">
    <location>
        <begin position="307"/>
        <end position="328"/>
    </location>
</feature>
<protein>
    <submittedName>
        <fullName evidence="9">Putative amine acid ABC transporter, permease protein, 3-TM region, His/Glu/Gln/Arg/opine family</fullName>
    </submittedName>
</protein>
<accession>A0A0U2XPY0</accession>
<feature type="transmembrane region" description="Helical" evidence="7">
    <location>
        <begin position="198"/>
        <end position="215"/>
    </location>
</feature>
<keyword evidence="5 7" id="KW-1133">Transmembrane helix</keyword>